<dbReference type="EMBL" id="BPLR01007414">
    <property type="protein sequence ID" value="GIY16785.1"/>
    <property type="molecule type" value="Genomic_DNA"/>
</dbReference>
<evidence type="ECO:0000256" key="1">
    <source>
        <dbReference type="SAM" id="MobiDB-lite"/>
    </source>
</evidence>
<keyword evidence="3" id="KW-1185">Reference proteome</keyword>
<reference evidence="2 3" key="1">
    <citation type="submission" date="2021-06" db="EMBL/GenBank/DDBJ databases">
        <title>Caerostris extrusa draft genome.</title>
        <authorList>
            <person name="Kono N."/>
            <person name="Arakawa K."/>
        </authorList>
    </citation>
    <scope>NUCLEOTIDE SEQUENCE [LARGE SCALE GENOMIC DNA]</scope>
</reference>
<comment type="caution">
    <text evidence="2">The sequence shown here is derived from an EMBL/GenBank/DDBJ whole genome shotgun (WGS) entry which is preliminary data.</text>
</comment>
<gene>
    <name evidence="2" type="ORF">CEXT_206841</name>
</gene>
<organism evidence="2 3">
    <name type="scientific">Caerostris extrusa</name>
    <name type="common">Bark spider</name>
    <name type="synonym">Caerostris bankana</name>
    <dbReference type="NCBI Taxonomy" id="172846"/>
    <lineage>
        <taxon>Eukaryota</taxon>
        <taxon>Metazoa</taxon>
        <taxon>Ecdysozoa</taxon>
        <taxon>Arthropoda</taxon>
        <taxon>Chelicerata</taxon>
        <taxon>Arachnida</taxon>
        <taxon>Araneae</taxon>
        <taxon>Araneomorphae</taxon>
        <taxon>Entelegynae</taxon>
        <taxon>Araneoidea</taxon>
        <taxon>Araneidae</taxon>
        <taxon>Caerostris</taxon>
    </lineage>
</organism>
<name>A0AAV4R4X8_CAEEX</name>
<accession>A0AAV4R4X8</accession>
<proteinExistence type="predicted"/>
<sequence length="144" mass="15772">MIPSGSTTSGRLIHFPCNVMKLLSKHPLLSTADVIKHGKAGTGNNTLNLRFKRAGTIPIKALIAMQSSSRRSSRSSTDHPTPSVPKINYLWNTFPNRSSPVKRAPPSFADPPPRAKLGSLDGNDIYEGEHLFWGNFCEGVFFPI</sequence>
<feature type="region of interest" description="Disordered" evidence="1">
    <location>
        <begin position="65"/>
        <end position="88"/>
    </location>
</feature>
<dbReference type="AlphaFoldDB" id="A0AAV4R4X8"/>
<protein>
    <submittedName>
        <fullName evidence="2">Uncharacterized protein</fullName>
    </submittedName>
</protein>
<evidence type="ECO:0000313" key="3">
    <source>
        <dbReference type="Proteomes" id="UP001054945"/>
    </source>
</evidence>
<dbReference type="Proteomes" id="UP001054945">
    <property type="component" value="Unassembled WGS sequence"/>
</dbReference>
<evidence type="ECO:0000313" key="2">
    <source>
        <dbReference type="EMBL" id="GIY16785.1"/>
    </source>
</evidence>